<evidence type="ECO:0000313" key="2">
    <source>
        <dbReference type="EMBL" id="KNY25093.1"/>
    </source>
</evidence>
<dbReference type="Pfam" id="PF04964">
    <property type="entry name" value="Flp_Fap"/>
    <property type="match status" value="1"/>
</dbReference>
<evidence type="ECO:0000256" key="1">
    <source>
        <dbReference type="SAM" id="Phobius"/>
    </source>
</evidence>
<dbReference type="eggNOG" id="ENOG5030TZ6">
    <property type="taxonomic scope" value="Bacteria"/>
</dbReference>
<dbReference type="InterPro" id="IPR007047">
    <property type="entry name" value="Flp_Fap"/>
</dbReference>
<feature type="transmembrane region" description="Helical" evidence="1">
    <location>
        <begin position="21"/>
        <end position="42"/>
    </location>
</feature>
<dbReference type="PATRIC" id="fig|398512.5.peg.368"/>
<gene>
    <name evidence="2" type="ORF">Bccel_0350</name>
</gene>
<name>A0A0L6JH86_9FIRM</name>
<comment type="caution">
    <text evidence="2">The sequence shown here is derived from an EMBL/GenBank/DDBJ whole genome shotgun (WGS) entry which is preliminary data.</text>
</comment>
<dbReference type="EMBL" id="LGTC01000001">
    <property type="protein sequence ID" value="KNY25093.1"/>
    <property type="molecule type" value="Genomic_DNA"/>
</dbReference>
<accession>A0A0L6JH86</accession>
<keyword evidence="1" id="KW-0472">Membrane</keyword>
<dbReference type="RefSeq" id="WP_036946262.1">
    <property type="nucleotide sequence ID" value="NZ_KN050763.1"/>
</dbReference>
<dbReference type="AlphaFoldDB" id="A0A0L6JH86"/>
<dbReference type="STRING" id="398512.Bccel_0350"/>
<keyword evidence="3" id="KW-1185">Reference proteome</keyword>
<dbReference type="Proteomes" id="UP000036923">
    <property type="component" value="Unassembled WGS sequence"/>
</dbReference>
<organism evidence="2 3">
    <name type="scientific">Pseudobacteroides cellulosolvens ATCC 35603 = DSM 2933</name>
    <dbReference type="NCBI Taxonomy" id="398512"/>
    <lineage>
        <taxon>Bacteria</taxon>
        <taxon>Bacillati</taxon>
        <taxon>Bacillota</taxon>
        <taxon>Clostridia</taxon>
        <taxon>Eubacteriales</taxon>
        <taxon>Oscillospiraceae</taxon>
        <taxon>Pseudobacteroides</taxon>
    </lineage>
</organism>
<keyword evidence="1" id="KW-1133">Transmembrane helix</keyword>
<proteinExistence type="predicted"/>
<protein>
    <submittedName>
        <fullName evidence="2">Flp/Fap pilin component</fullName>
    </submittedName>
</protein>
<evidence type="ECO:0000313" key="3">
    <source>
        <dbReference type="Proteomes" id="UP000036923"/>
    </source>
</evidence>
<keyword evidence="1" id="KW-0812">Transmembrane</keyword>
<reference evidence="3" key="1">
    <citation type="submission" date="2015-07" db="EMBL/GenBank/DDBJ databases">
        <title>Near-Complete Genome Sequence of the Cellulolytic Bacterium Bacteroides (Pseudobacteroides) cellulosolvens ATCC 35603.</title>
        <authorList>
            <person name="Dassa B."/>
            <person name="Utturkar S.M."/>
            <person name="Klingeman D.M."/>
            <person name="Hurt R.A."/>
            <person name="Keller M."/>
            <person name="Xu J."/>
            <person name="Reddy Y.H.K."/>
            <person name="Borovok I."/>
            <person name="Grinberg I.R."/>
            <person name="Lamed R."/>
            <person name="Zhivin O."/>
            <person name="Bayer E.A."/>
            <person name="Brown S.D."/>
        </authorList>
    </citation>
    <scope>NUCLEOTIDE SEQUENCE [LARGE SCALE GENOMIC DNA]</scope>
    <source>
        <strain evidence="3">DSM 2933</strain>
    </source>
</reference>
<sequence length="58" mass="6376">MIKMYIDYLKAYTHSKKGQGMVEYGLIISLIAVAVIAALVVLGPKIANMFNNVSNNMN</sequence>